<protein>
    <submittedName>
        <fullName evidence="1">Uncharacterized protein</fullName>
    </submittedName>
</protein>
<dbReference type="Proteomes" id="UP000280759">
    <property type="component" value="Unassembled WGS sequence"/>
</dbReference>
<gene>
    <name evidence="1" type="ORF">FMV2238Y02_11920</name>
</gene>
<accession>A0A3P5Y2V8</accession>
<organism evidence="1 2">
    <name type="scientific">Streptococcus canis</name>
    <dbReference type="NCBI Taxonomy" id="1329"/>
    <lineage>
        <taxon>Bacteria</taxon>
        <taxon>Bacillati</taxon>
        <taxon>Bacillota</taxon>
        <taxon>Bacilli</taxon>
        <taxon>Lactobacillales</taxon>
        <taxon>Streptococcaceae</taxon>
        <taxon>Streptococcus</taxon>
    </lineage>
</organism>
<reference evidence="1 2" key="1">
    <citation type="submission" date="2018-10" db="EMBL/GenBank/DDBJ databases">
        <authorList>
            <consortium name="Molecular Microbiology and Infection Unit (UMMI)"/>
            <person name="Machado M."/>
        </authorList>
    </citation>
    <scope>NUCLEOTIDE SEQUENCE [LARGE SCALE GENOMIC DNA]</scope>
    <source>
        <strain evidence="1">FMV2238.02</strain>
    </source>
</reference>
<proteinExistence type="predicted"/>
<name>A0A3P5Y2V8_STRCB</name>
<evidence type="ECO:0000313" key="1">
    <source>
        <dbReference type="EMBL" id="VDC42741.1"/>
    </source>
</evidence>
<sequence>MYQKYAFNIKDSNIISNYESFVRNLTINREKLDTKDKTVSIGDEKLPS</sequence>
<dbReference type="AlphaFoldDB" id="A0A3P5Y2V8"/>
<keyword evidence="2" id="KW-1185">Reference proteome</keyword>
<dbReference type="EMBL" id="UXEP01000015">
    <property type="protein sequence ID" value="VDC42741.1"/>
    <property type="molecule type" value="Genomic_DNA"/>
</dbReference>
<evidence type="ECO:0000313" key="2">
    <source>
        <dbReference type="Proteomes" id="UP000280759"/>
    </source>
</evidence>